<keyword evidence="4" id="KW-1185">Reference proteome</keyword>
<dbReference type="AlphaFoldDB" id="A0A0D8XJY5"/>
<reference evidence="4" key="2">
    <citation type="journal article" date="2016" name="Sci. Rep.">
        <title>Dictyocaulus viviparus genome, variome and transcriptome elucidate lungworm biology and support future intervention.</title>
        <authorList>
            <person name="McNulty S.N."/>
            <person name="Strube C."/>
            <person name="Rosa B.A."/>
            <person name="Martin J.C."/>
            <person name="Tyagi R."/>
            <person name="Choi Y.J."/>
            <person name="Wang Q."/>
            <person name="Hallsworth Pepin K."/>
            <person name="Zhang X."/>
            <person name="Ozersky P."/>
            <person name="Wilson R.K."/>
            <person name="Sternberg P.W."/>
            <person name="Gasser R.B."/>
            <person name="Mitreva M."/>
        </authorList>
    </citation>
    <scope>NUCLEOTIDE SEQUENCE [LARGE SCALE GENOMIC DNA]</scope>
    <source>
        <strain evidence="4">HannoverDv2000</strain>
    </source>
</reference>
<evidence type="ECO:0000313" key="3">
    <source>
        <dbReference type="EMBL" id="KJH44905.1"/>
    </source>
</evidence>
<name>A0A0D8XJY5_DICVI</name>
<feature type="signal peptide" evidence="2">
    <location>
        <begin position="1"/>
        <end position="19"/>
    </location>
</feature>
<dbReference type="EMBL" id="KN716440">
    <property type="protein sequence ID" value="KJH44905.1"/>
    <property type="molecule type" value="Genomic_DNA"/>
</dbReference>
<evidence type="ECO:0000313" key="4">
    <source>
        <dbReference type="Proteomes" id="UP000053766"/>
    </source>
</evidence>
<organism evidence="3 4">
    <name type="scientific">Dictyocaulus viviparus</name>
    <name type="common">Bovine lungworm</name>
    <dbReference type="NCBI Taxonomy" id="29172"/>
    <lineage>
        <taxon>Eukaryota</taxon>
        <taxon>Metazoa</taxon>
        <taxon>Ecdysozoa</taxon>
        <taxon>Nematoda</taxon>
        <taxon>Chromadorea</taxon>
        <taxon>Rhabditida</taxon>
        <taxon>Rhabditina</taxon>
        <taxon>Rhabditomorpha</taxon>
        <taxon>Strongyloidea</taxon>
        <taxon>Metastrongylidae</taxon>
        <taxon>Dictyocaulus</taxon>
    </lineage>
</organism>
<gene>
    <name evidence="3" type="ORF">DICVIV_09058</name>
</gene>
<reference evidence="3 4" key="1">
    <citation type="submission" date="2013-11" db="EMBL/GenBank/DDBJ databases">
        <title>Draft genome of the bovine lungworm Dictyocaulus viviparus.</title>
        <authorList>
            <person name="Mitreva M."/>
        </authorList>
    </citation>
    <scope>NUCLEOTIDE SEQUENCE [LARGE SCALE GENOMIC DNA]</scope>
    <source>
        <strain evidence="3 4">HannoverDv2000</strain>
    </source>
</reference>
<accession>A0A0D8XJY5</accession>
<evidence type="ECO:0000256" key="1">
    <source>
        <dbReference type="SAM" id="MobiDB-lite"/>
    </source>
</evidence>
<feature type="chain" id="PRO_5002335897" evidence="2">
    <location>
        <begin position="20"/>
        <end position="170"/>
    </location>
</feature>
<sequence>MHNFTIFYVTFVSIRIIDAIRCYSEECNVIFGIGESYCYTFREHTSFNEIVKMGCSNLICNNRHSTKNTPSHRRRSFNPVETEAIMKLSMCFPFDTSMRLMNISIIAKCSSFYHRRHHLHVKSQSSDPGQTKNHNGVYRNNETHGRTVTVRRTLHLTVVDLSILLRRKRL</sequence>
<evidence type="ECO:0000256" key="2">
    <source>
        <dbReference type="SAM" id="SignalP"/>
    </source>
</evidence>
<protein>
    <submittedName>
        <fullName evidence="3">Uncharacterized protein</fullName>
    </submittedName>
</protein>
<feature type="region of interest" description="Disordered" evidence="1">
    <location>
        <begin position="120"/>
        <end position="140"/>
    </location>
</feature>
<dbReference type="OrthoDB" id="5806770at2759"/>
<proteinExistence type="predicted"/>
<feature type="compositionally biased region" description="Polar residues" evidence="1">
    <location>
        <begin position="122"/>
        <end position="140"/>
    </location>
</feature>
<dbReference type="Proteomes" id="UP000053766">
    <property type="component" value="Unassembled WGS sequence"/>
</dbReference>
<keyword evidence="2" id="KW-0732">Signal</keyword>